<keyword evidence="2" id="KW-1185">Reference proteome</keyword>
<dbReference type="RefSeq" id="WP_242380715.1">
    <property type="nucleotide sequence ID" value="NZ_JAKRKC020000001.1"/>
</dbReference>
<proteinExistence type="predicted"/>
<evidence type="ECO:0000313" key="2">
    <source>
        <dbReference type="Proteomes" id="UP001317259"/>
    </source>
</evidence>
<accession>A0ABT0FPJ4</accession>
<name>A0ABT0FPJ4_9ACTN</name>
<dbReference type="EMBL" id="JAKRKC020000001">
    <property type="protein sequence ID" value="MCK2214270.1"/>
    <property type="molecule type" value="Genomic_DNA"/>
</dbReference>
<reference evidence="1 2" key="1">
    <citation type="submission" date="2022-04" db="EMBL/GenBank/DDBJ databases">
        <title>Genome draft of Actinomadura sp. ATCC 31491.</title>
        <authorList>
            <person name="Shi X."/>
            <person name="Du Y."/>
        </authorList>
    </citation>
    <scope>NUCLEOTIDE SEQUENCE [LARGE SCALE GENOMIC DNA]</scope>
    <source>
        <strain evidence="1 2">ATCC 31491</strain>
    </source>
</reference>
<evidence type="ECO:0000313" key="1">
    <source>
        <dbReference type="EMBL" id="MCK2214270.1"/>
    </source>
</evidence>
<organism evidence="1 2">
    <name type="scientific">Actinomadura luzonensis</name>
    <dbReference type="NCBI Taxonomy" id="2805427"/>
    <lineage>
        <taxon>Bacteria</taxon>
        <taxon>Bacillati</taxon>
        <taxon>Actinomycetota</taxon>
        <taxon>Actinomycetes</taxon>
        <taxon>Streptosporangiales</taxon>
        <taxon>Thermomonosporaceae</taxon>
        <taxon>Actinomadura</taxon>
    </lineage>
</organism>
<gene>
    <name evidence="1" type="ORF">MF672_010775</name>
</gene>
<dbReference type="Proteomes" id="UP001317259">
    <property type="component" value="Unassembled WGS sequence"/>
</dbReference>
<protein>
    <submittedName>
        <fullName evidence="1">Uncharacterized protein</fullName>
    </submittedName>
</protein>
<comment type="caution">
    <text evidence="1">The sequence shown here is derived from an EMBL/GenBank/DDBJ whole genome shotgun (WGS) entry which is preliminary data.</text>
</comment>
<sequence>MITWTIADAVDQLDPPLTEAEVRALVLLYQVPVREQRRTRGRPADAYDQPALLRAHAAVIAYRRGLLHAILGPRPAAGG</sequence>